<proteinExistence type="predicted"/>
<organism evidence="2 3">
    <name type="scientific">Croceibacterium selenioxidans</name>
    <dbReference type="NCBI Taxonomy" id="2838833"/>
    <lineage>
        <taxon>Bacteria</taxon>
        <taxon>Pseudomonadati</taxon>
        <taxon>Pseudomonadota</taxon>
        <taxon>Alphaproteobacteria</taxon>
        <taxon>Sphingomonadales</taxon>
        <taxon>Erythrobacteraceae</taxon>
        <taxon>Croceibacterium</taxon>
    </lineage>
</organism>
<accession>A0ABS5W4Q9</accession>
<dbReference type="Gene3D" id="3.40.830.10">
    <property type="entry name" value="LigB-like"/>
    <property type="match status" value="1"/>
</dbReference>
<sequence length="280" mass="31219">MAKITAGIATSHVPAIGAAFDQGRTQDEYWKPVFDGYEWVKQFEKLEDPDVIILCYNDHASSMMLDVVPTFALGMAEEFEVADEGWGRRPVPTVIGDPVFAAHLAEQLVIDNFDLTLMNEMAVDHGLTVPLSLMFGQREEWPVRVIPLAVNVTQFPTPSGERCWQLGAAIRDAVQSYPAGLNVQIWGTGGMSHQLQGERAGLINPEFDNAFLDKLADDPEDLRKITRLDYLREAGTEGIELIMWLIMRGALGEKVEELHRFYHVPASNTAVGHIVFRPVD</sequence>
<reference evidence="2 3" key="1">
    <citation type="submission" date="2021-05" db="EMBL/GenBank/DDBJ databases">
        <title>Croceibacterium sp. LX-88 genome sequence.</title>
        <authorList>
            <person name="Luo X."/>
        </authorList>
    </citation>
    <scope>NUCLEOTIDE SEQUENCE [LARGE SCALE GENOMIC DNA]</scope>
    <source>
        <strain evidence="2 3">LX-88</strain>
    </source>
</reference>
<dbReference type="RefSeq" id="WP_214536361.1">
    <property type="nucleotide sequence ID" value="NZ_JAHFVK010000002.1"/>
</dbReference>
<protein>
    <submittedName>
        <fullName evidence="2">Protocatechuate 3,4-dioxygenase</fullName>
    </submittedName>
</protein>
<dbReference type="EMBL" id="JAHFVK010000002">
    <property type="protein sequence ID" value="MBT2134736.1"/>
    <property type="molecule type" value="Genomic_DNA"/>
</dbReference>
<evidence type="ECO:0000259" key="1">
    <source>
        <dbReference type="Pfam" id="PF02900"/>
    </source>
</evidence>
<name>A0ABS5W4Q9_9SPHN</name>
<dbReference type="NCBIfam" id="NF009901">
    <property type="entry name" value="PRK13364.1"/>
    <property type="match status" value="1"/>
</dbReference>
<dbReference type="NCBIfam" id="NF009902">
    <property type="entry name" value="PRK13365.1"/>
    <property type="match status" value="1"/>
</dbReference>
<evidence type="ECO:0000313" key="3">
    <source>
        <dbReference type="Proteomes" id="UP000811255"/>
    </source>
</evidence>
<dbReference type="Proteomes" id="UP000811255">
    <property type="component" value="Unassembled WGS sequence"/>
</dbReference>
<evidence type="ECO:0000313" key="2">
    <source>
        <dbReference type="EMBL" id="MBT2134736.1"/>
    </source>
</evidence>
<dbReference type="NCBIfam" id="NF009903">
    <property type="entry name" value="PRK13366.1"/>
    <property type="match status" value="1"/>
</dbReference>
<dbReference type="Pfam" id="PF02900">
    <property type="entry name" value="LigB"/>
    <property type="match status" value="1"/>
</dbReference>
<gene>
    <name evidence="2" type="ORF">KK137_10355</name>
</gene>
<dbReference type="InterPro" id="IPR004183">
    <property type="entry name" value="Xdiol_dOase_suB"/>
</dbReference>
<comment type="caution">
    <text evidence="2">The sequence shown here is derived from an EMBL/GenBank/DDBJ whole genome shotgun (WGS) entry which is preliminary data.</text>
</comment>
<keyword evidence="3" id="KW-1185">Reference proteome</keyword>
<dbReference type="SUPFAM" id="SSF53213">
    <property type="entry name" value="LigB-like"/>
    <property type="match status" value="1"/>
</dbReference>
<feature type="domain" description="Extradiol ring-cleavage dioxygenase class III enzyme subunit B" evidence="1">
    <location>
        <begin position="8"/>
        <end position="271"/>
    </location>
</feature>